<proteinExistence type="predicted"/>
<keyword evidence="2" id="KW-1185">Reference proteome</keyword>
<evidence type="ECO:0000313" key="1">
    <source>
        <dbReference type="EMBL" id="RIX27833.1"/>
    </source>
</evidence>
<dbReference type="Proteomes" id="UP000265742">
    <property type="component" value="Unassembled WGS sequence"/>
</dbReference>
<accession>A0A3A1TUA9</accession>
<dbReference type="EMBL" id="QXTG01000002">
    <property type="protein sequence ID" value="RIX27833.1"/>
    <property type="molecule type" value="Genomic_DNA"/>
</dbReference>
<protein>
    <submittedName>
        <fullName evidence="1">Uncharacterized protein</fullName>
    </submittedName>
</protein>
<reference evidence="2" key="1">
    <citation type="submission" date="2018-09" db="EMBL/GenBank/DDBJ databases">
        <authorList>
            <person name="Kim I."/>
        </authorList>
    </citation>
    <scope>NUCLEOTIDE SEQUENCE [LARGE SCALE GENOMIC DNA]</scope>
    <source>
        <strain evidence="2">DD4a</strain>
    </source>
</reference>
<comment type="caution">
    <text evidence="1">The sequence shown here is derived from an EMBL/GenBank/DDBJ whole genome shotgun (WGS) entry which is preliminary data.</text>
</comment>
<evidence type="ECO:0000313" key="2">
    <source>
        <dbReference type="Proteomes" id="UP000265742"/>
    </source>
</evidence>
<name>A0A3A1TUA9_9MICO</name>
<organism evidence="1 2">
    <name type="scientific">Amnibacterium setariae</name>
    <dbReference type="NCBI Taxonomy" id="2306585"/>
    <lineage>
        <taxon>Bacteria</taxon>
        <taxon>Bacillati</taxon>
        <taxon>Actinomycetota</taxon>
        <taxon>Actinomycetes</taxon>
        <taxon>Micrococcales</taxon>
        <taxon>Microbacteriaceae</taxon>
        <taxon>Amnibacterium</taxon>
    </lineage>
</organism>
<sequence length="75" mass="7327">MSAFDTRSSQVSGAEPAVGEALADGDAVTVVALAGVTDDAGGAAAGCEQAATVPATSRVSPIAAEPLNRRRVVES</sequence>
<dbReference type="AlphaFoldDB" id="A0A3A1TUA9"/>
<gene>
    <name evidence="1" type="ORF">D1781_09880</name>
</gene>